<dbReference type="GO" id="GO:0008234">
    <property type="term" value="F:cysteine-type peptidase activity"/>
    <property type="evidence" value="ECO:0007669"/>
    <property type="project" value="UniProtKB-KW"/>
</dbReference>
<organism evidence="8 9">
    <name type="scientific">Alkaliphilus metalliredigens (strain QYMF)</name>
    <dbReference type="NCBI Taxonomy" id="293826"/>
    <lineage>
        <taxon>Bacteria</taxon>
        <taxon>Bacillati</taxon>
        <taxon>Bacillota</taxon>
        <taxon>Clostridia</taxon>
        <taxon>Peptostreptococcales</taxon>
        <taxon>Natronincolaceae</taxon>
        <taxon>Alkaliphilus</taxon>
    </lineage>
</organism>
<dbReference type="Proteomes" id="UP000001572">
    <property type="component" value="Chromosome"/>
</dbReference>
<evidence type="ECO:0000259" key="7">
    <source>
        <dbReference type="PROSITE" id="PS51935"/>
    </source>
</evidence>
<dbReference type="RefSeq" id="WP_012064365.1">
    <property type="nucleotide sequence ID" value="NC_009633.1"/>
</dbReference>
<dbReference type="InterPro" id="IPR038765">
    <property type="entry name" value="Papain-like_cys_pep_sf"/>
</dbReference>
<dbReference type="Pfam" id="PF00877">
    <property type="entry name" value="NLPC_P60"/>
    <property type="match status" value="1"/>
</dbReference>
<dbReference type="SUPFAM" id="SSF54001">
    <property type="entry name" value="Cysteine proteinases"/>
    <property type="match status" value="1"/>
</dbReference>
<dbReference type="OrthoDB" id="174569at2"/>
<feature type="domain" description="NlpC/P60" evidence="7">
    <location>
        <begin position="226"/>
        <end position="349"/>
    </location>
</feature>
<sequence>MRKTILSIFLTIMFVSMSSINGFALEQENLRFSDIPESAWFASYVSKLIDRGSISGYEDGTFRPDRIITKAEFITLVLNTLSNKQEVAIDGNWAMNYITEAESLGIVDKGEFKNADLNQVLSRFEATKILMSAIDEAYPQDINQYIGRIKDYDTIPKIYAEYVLKAYEKGLISGYPDGEFKGNEVLTRAEASIMVIKMIDKEERSTLREVIKDSNETISIQEVQEEEKRKNIISTALKFTGVPYQWGGTSPSGFDSSGFIWYVFRENGIDIPRVSSDIYNSGKPIAREELQPGDLVFFEGYMSGPSHGSIYIGDDQFIHSPSTGKAIAIDSLSDPYYWGPRQYGALKIL</sequence>
<dbReference type="PROSITE" id="PS51272">
    <property type="entry name" value="SLH"/>
    <property type="match status" value="2"/>
</dbReference>
<dbReference type="HOGENOM" id="CLU_793744_0_0_9"/>
<evidence type="ECO:0000256" key="3">
    <source>
        <dbReference type="ARBA" id="ARBA00022737"/>
    </source>
</evidence>
<dbReference type="PANTHER" id="PTHR47053:SF1">
    <property type="entry name" value="MUREIN DD-ENDOPEPTIDASE MEPH-RELATED"/>
    <property type="match status" value="1"/>
</dbReference>
<evidence type="ECO:0000313" key="9">
    <source>
        <dbReference type="Proteomes" id="UP000001572"/>
    </source>
</evidence>
<keyword evidence="2" id="KW-0645">Protease</keyword>
<evidence type="ECO:0000313" key="8">
    <source>
        <dbReference type="EMBL" id="ABR49400.1"/>
    </source>
</evidence>
<comment type="similarity">
    <text evidence="1">Belongs to the peptidase C40 family.</text>
</comment>
<keyword evidence="3" id="KW-0677">Repeat</keyword>
<gene>
    <name evidence="8" type="ordered locus">Amet_3262</name>
</gene>
<dbReference type="PANTHER" id="PTHR47053">
    <property type="entry name" value="MUREIN DD-ENDOPEPTIDASE MEPH-RELATED"/>
    <property type="match status" value="1"/>
</dbReference>
<feature type="domain" description="SLH" evidence="6">
    <location>
        <begin position="146"/>
        <end position="209"/>
    </location>
</feature>
<dbReference type="Gene3D" id="3.90.1720.10">
    <property type="entry name" value="endopeptidase domain like (from Nostoc punctiforme)"/>
    <property type="match status" value="1"/>
</dbReference>
<dbReference type="Pfam" id="PF00395">
    <property type="entry name" value="SLH"/>
    <property type="match status" value="2"/>
</dbReference>
<keyword evidence="4" id="KW-0378">Hydrolase</keyword>
<dbReference type="eggNOG" id="COG0791">
    <property type="taxonomic scope" value="Bacteria"/>
</dbReference>
<evidence type="ECO:0000256" key="1">
    <source>
        <dbReference type="ARBA" id="ARBA00007074"/>
    </source>
</evidence>
<dbReference type="EMBL" id="CP000724">
    <property type="protein sequence ID" value="ABR49400.1"/>
    <property type="molecule type" value="Genomic_DNA"/>
</dbReference>
<keyword evidence="9" id="KW-1185">Reference proteome</keyword>
<evidence type="ECO:0000259" key="6">
    <source>
        <dbReference type="PROSITE" id="PS51272"/>
    </source>
</evidence>
<evidence type="ECO:0000256" key="4">
    <source>
        <dbReference type="ARBA" id="ARBA00022801"/>
    </source>
</evidence>
<protein>
    <submittedName>
        <fullName evidence="8">NLP/P60 protein</fullName>
    </submittedName>
</protein>
<dbReference type="STRING" id="293826.Amet_3262"/>
<dbReference type="KEGG" id="amt:Amet_3262"/>
<dbReference type="GO" id="GO:0006508">
    <property type="term" value="P:proteolysis"/>
    <property type="evidence" value="ECO:0007669"/>
    <property type="project" value="UniProtKB-KW"/>
</dbReference>
<keyword evidence="5" id="KW-0788">Thiol protease</keyword>
<evidence type="ECO:0000256" key="2">
    <source>
        <dbReference type="ARBA" id="ARBA00022670"/>
    </source>
</evidence>
<reference evidence="9" key="1">
    <citation type="journal article" date="2016" name="Genome Announc.">
        <title>Complete genome sequence of Alkaliphilus metalliredigens strain QYMF, an alkaliphilic and metal-reducing bacterium isolated from borax-contaminated leachate ponds.</title>
        <authorList>
            <person name="Hwang C."/>
            <person name="Copeland A."/>
            <person name="Lucas S."/>
            <person name="Lapidus A."/>
            <person name="Barry K."/>
            <person name="Detter J.C."/>
            <person name="Glavina Del Rio T."/>
            <person name="Hammon N."/>
            <person name="Israni S."/>
            <person name="Dalin E."/>
            <person name="Tice H."/>
            <person name="Pitluck S."/>
            <person name="Chertkov O."/>
            <person name="Brettin T."/>
            <person name="Bruce D."/>
            <person name="Han C."/>
            <person name="Schmutz J."/>
            <person name="Larimer F."/>
            <person name="Land M.L."/>
            <person name="Hauser L."/>
            <person name="Kyrpides N."/>
            <person name="Mikhailova N."/>
            <person name="Ye Q."/>
            <person name="Zhou J."/>
            <person name="Richardson P."/>
            <person name="Fields M.W."/>
        </authorList>
    </citation>
    <scope>NUCLEOTIDE SEQUENCE [LARGE SCALE GENOMIC DNA]</scope>
    <source>
        <strain evidence="9">QYMF</strain>
    </source>
</reference>
<accession>A6TT82</accession>
<dbReference type="InterPro" id="IPR051202">
    <property type="entry name" value="Peptidase_C40"/>
</dbReference>
<dbReference type="InterPro" id="IPR001119">
    <property type="entry name" value="SLH_dom"/>
</dbReference>
<proteinExistence type="inferred from homology"/>
<feature type="domain" description="SLH" evidence="6">
    <location>
        <begin position="28"/>
        <end position="91"/>
    </location>
</feature>
<evidence type="ECO:0000256" key="5">
    <source>
        <dbReference type="ARBA" id="ARBA00022807"/>
    </source>
</evidence>
<dbReference type="InterPro" id="IPR000064">
    <property type="entry name" value="NLP_P60_dom"/>
</dbReference>
<dbReference type="PROSITE" id="PS51935">
    <property type="entry name" value="NLPC_P60"/>
    <property type="match status" value="1"/>
</dbReference>
<name>A6TT82_ALKMQ</name>
<dbReference type="AlphaFoldDB" id="A6TT82"/>